<gene>
    <name evidence="2" type="ORF">CFK38_04865</name>
</gene>
<evidence type="ECO:0000313" key="2">
    <source>
        <dbReference type="EMBL" id="ATG50934.1"/>
    </source>
</evidence>
<evidence type="ECO:0000313" key="3">
    <source>
        <dbReference type="Proteomes" id="UP000218165"/>
    </source>
</evidence>
<sequence length="230" mass="25234">MFTRLQRSRRLRRAKPGDGSALKDLRWWQLLTRTQFFLDPAEQEGRTSQYCIDVRYLAADLEGGTLAEGSRHAPVALYRDGTQLHIANPPVAFTVPGGAIEVATSMYGLTRMHHVPDGGQPRALRPHPRSLEGRRARVGRHHPRASRAIGVAAVLVLLAGLVVMLPQLAEMITTVEVVAERVGTFTSPIQLPVGANTALLIAGVLAATERALTLRNHWLIDADTTWTSFV</sequence>
<keyword evidence="1" id="KW-0812">Transmembrane</keyword>
<dbReference type="Proteomes" id="UP000218165">
    <property type="component" value="Chromosome"/>
</dbReference>
<keyword evidence="3" id="KW-1185">Reference proteome</keyword>
<dbReference type="RefSeq" id="WP_096802072.1">
    <property type="nucleotide sequence ID" value="NZ_CP023563.1"/>
</dbReference>
<name>A0A291GLU0_9MICO</name>
<dbReference type="EMBL" id="CP023563">
    <property type="protein sequence ID" value="ATG50934.1"/>
    <property type="molecule type" value="Genomic_DNA"/>
</dbReference>
<dbReference type="KEGG" id="brz:CFK38_04865"/>
<dbReference type="AlphaFoldDB" id="A0A291GLU0"/>
<organism evidence="2 3">
    <name type="scientific">Brachybacterium vulturis</name>
    <dbReference type="NCBI Taxonomy" id="2017484"/>
    <lineage>
        <taxon>Bacteria</taxon>
        <taxon>Bacillati</taxon>
        <taxon>Actinomycetota</taxon>
        <taxon>Actinomycetes</taxon>
        <taxon>Micrococcales</taxon>
        <taxon>Dermabacteraceae</taxon>
        <taxon>Brachybacterium</taxon>
    </lineage>
</organism>
<proteinExistence type="predicted"/>
<feature type="transmembrane region" description="Helical" evidence="1">
    <location>
        <begin position="148"/>
        <end position="169"/>
    </location>
</feature>
<keyword evidence="1" id="KW-0472">Membrane</keyword>
<dbReference type="OrthoDB" id="2716688at2"/>
<evidence type="ECO:0000256" key="1">
    <source>
        <dbReference type="SAM" id="Phobius"/>
    </source>
</evidence>
<feature type="transmembrane region" description="Helical" evidence="1">
    <location>
        <begin position="189"/>
        <end position="208"/>
    </location>
</feature>
<keyword evidence="1" id="KW-1133">Transmembrane helix</keyword>
<accession>A0A291GLU0</accession>
<protein>
    <submittedName>
        <fullName evidence="2">Uncharacterized protein</fullName>
    </submittedName>
</protein>
<reference evidence="3" key="1">
    <citation type="submission" date="2017-09" db="EMBL/GenBank/DDBJ databases">
        <title>Brachybacterium sp. VM2412.</title>
        <authorList>
            <person name="Tak E.J."/>
            <person name="Bae J.-W."/>
        </authorList>
    </citation>
    <scope>NUCLEOTIDE SEQUENCE [LARGE SCALE GENOMIC DNA]</scope>
    <source>
        <strain evidence="3">VM2412</strain>
    </source>
</reference>